<feature type="transmembrane region" description="Helical" evidence="1">
    <location>
        <begin position="26"/>
        <end position="47"/>
    </location>
</feature>
<proteinExistence type="predicted"/>
<dbReference type="AlphaFoldDB" id="A0A387BJD5"/>
<reference evidence="2 3" key="1">
    <citation type="submission" date="2018-09" db="EMBL/GenBank/DDBJ databases">
        <title>Genome sequencing of strain 1JSPR-7.</title>
        <authorList>
            <person name="Heo J."/>
            <person name="Kim S.-J."/>
            <person name="Kwon S.-W."/>
        </authorList>
    </citation>
    <scope>NUCLEOTIDE SEQUENCE [LARGE SCALE GENOMIC DNA]</scope>
    <source>
        <strain evidence="2 3">1JSPR-7</strain>
    </source>
</reference>
<dbReference type="KEGG" id="lact:D7I46_08640"/>
<sequence length="280" mass="32071">MNTQRSDRHRRLKQNKIKKWWKKMNLTQKFIISTFSTIISLTIIVPITQNIQDLMHSDSMSLDYDVIATKSGFSNPSTQIVENRESKNQTKQQEYLYNFKLSGETNIINGNITKMLIVYSANGDTNFSDGDLKLVKQKINENWGSYFARIFPFVNPNKHPLKTMDWSLSLFFSDKSETVDKPIYLVTLDENNKIDITLLGVPAQYDEINKSSSPLSIVTTINLSGMLNPTASPSFFTTEDFLKAQDKLTYHGIQPPVSPVQFKKNITDIKKLASDYFSQK</sequence>
<accession>A0A387BJD5</accession>
<dbReference type="RefSeq" id="WP_120772537.1">
    <property type="nucleotide sequence ID" value="NZ_CP032627.1"/>
</dbReference>
<evidence type="ECO:0000313" key="3">
    <source>
        <dbReference type="Proteomes" id="UP000269374"/>
    </source>
</evidence>
<organism evidence="2 3">
    <name type="scientific">Lactococcus allomyrinae</name>
    <dbReference type="NCBI Taxonomy" id="2419773"/>
    <lineage>
        <taxon>Bacteria</taxon>
        <taxon>Bacillati</taxon>
        <taxon>Bacillota</taxon>
        <taxon>Bacilli</taxon>
        <taxon>Lactobacillales</taxon>
        <taxon>Streptococcaceae</taxon>
        <taxon>Lactococcus</taxon>
    </lineage>
</organism>
<protein>
    <submittedName>
        <fullName evidence="2">Uncharacterized protein</fullName>
    </submittedName>
</protein>
<keyword evidence="1" id="KW-1133">Transmembrane helix</keyword>
<keyword evidence="1" id="KW-0472">Membrane</keyword>
<dbReference type="Proteomes" id="UP000269374">
    <property type="component" value="Chromosome"/>
</dbReference>
<gene>
    <name evidence="2" type="ORF">D7I46_08640</name>
</gene>
<keyword evidence="3" id="KW-1185">Reference proteome</keyword>
<evidence type="ECO:0000313" key="2">
    <source>
        <dbReference type="EMBL" id="AYG01157.1"/>
    </source>
</evidence>
<name>A0A387BJD5_9LACT</name>
<keyword evidence="1" id="KW-0812">Transmembrane</keyword>
<dbReference type="EMBL" id="CP032627">
    <property type="protein sequence ID" value="AYG01157.1"/>
    <property type="molecule type" value="Genomic_DNA"/>
</dbReference>
<evidence type="ECO:0000256" key="1">
    <source>
        <dbReference type="SAM" id="Phobius"/>
    </source>
</evidence>